<dbReference type="PANTHER" id="PTHR35569">
    <property type="entry name" value="CYANAMIDE HYDRATASE DDI2-RELATED"/>
    <property type="match status" value="1"/>
</dbReference>
<dbReference type="AlphaFoldDB" id="A0A4S8M9E4"/>
<proteinExistence type="predicted"/>
<sequence length="258" mass="28650">MSASIPETFDAFVPSTIPDLLSRANFKARYIPLSSLRSLDLENQFKPSYDLMRKVDSDAVLNHCLRCYYFSLLILHSGFPSNTPGVRQITREELFKRVFLTSVLHDVALSHHESVLNHPAHGMSFELQGGIMAYEHLLEKYSSPSLSSSDVGDVTQGIMLHTTQFSNGTSSAANILITISAYFDLIGYGAWSHDVLDNVVHRDSVREIEAAFPRGNVGGEFVHDIAEMLEEKPNCLLSHAPSSFLEQVKAVKILADSH</sequence>
<evidence type="ECO:0000313" key="1">
    <source>
        <dbReference type="EMBL" id="THU99016.1"/>
    </source>
</evidence>
<evidence type="ECO:0008006" key="3">
    <source>
        <dbReference type="Google" id="ProtNLM"/>
    </source>
</evidence>
<reference evidence="1 2" key="1">
    <citation type="journal article" date="2019" name="Nat. Ecol. Evol.">
        <title>Megaphylogeny resolves global patterns of mushroom evolution.</title>
        <authorList>
            <person name="Varga T."/>
            <person name="Krizsan K."/>
            <person name="Foldi C."/>
            <person name="Dima B."/>
            <person name="Sanchez-Garcia M."/>
            <person name="Sanchez-Ramirez S."/>
            <person name="Szollosi G.J."/>
            <person name="Szarkandi J.G."/>
            <person name="Papp V."/>
            <person name="Albert L."/>
            <person name="Andreopoulos W."/>
            <person name="Angelini C."/>
            <person name="Antonin V."/>
            <person name="Barry K.W."/>
            <person name="Bougher N.L."/>
            <person name="Buchanan P."/>
            <person name="Buyck B."/>
            <person name="Bense V."/>
            <person name="Catcheside P."/>
            <person name="Chovatia M."/>
            <person name="Cooper J."/>
            <person name="Damon W."/>
            <person name="Desjardin D."/>
            <person name="Finy P."/>
            <person name="Geml J."/>
            <person name="Haridas S."/>
            <person name="Hughes K."/>
            <person name="Justo A."/>
            <person name="Karasinski D."/>
            <person name="Kautmanova I."/>
            <person name="Kiss B."/>
            <person name="Kocsube S."/>
            <person name="Kotiranta H."/>
            <person name="LaButti K.M."/>
            <person name="Lechner B.E."/>
            <person name="Liimatainen K."/>
            <person name="Lipzen A."/>
            <person name="Lukacs Z."/>
            <person name="Mihaltcheva S."/>
            <person name="Morgado L.N."/>
            <person name="Niskanen T."/>
            <person name="Noordeloos M.E."/>
            <person name="Ohm R.A."/>
            <person name="Ortiz-Santana B."/>
            <person name="Ovrebo C."/>
            <person name="Racz N."/>
            <person name="Riley R."/>
            <person name="Savchenko A."/>
            <person name="Shiryaev A."/>
            <person name="Soop K."/>
            <person name="Spirin V."/>
            <person name="Szebenyi C."/>
            <person name="Tomsovsky M."/>
            <person name="Tulloss R.E."/>
            <person name="Uehling J."/>
            <person name="Grigoriev I.V."/>
            <person name="Vagvolgyi C."/>
            <person name="Papp T."/>
            <person name="Martin F.M."/>
            <person name="Miettinen O."/>
            <person name="Hibbett D.S."/>
            <person name="Nagy L.G."/>
        </authorList>
    </citation>
    <scope>NUCLEOTIDE SEQUENCE [LARGE SCALE GENOMIC DNA]</scope>
    <source>
        <strain evidence="1 2">CBS 962.96</strain>
    </source>
</reference>
<dbReference type="Proteomes" id="UP000297245">
    <property type="component" value="Unassembled WGS sequence"/>
</dbReference>
<dbReference type="PANTHER" id="PTHR35569:SF1">
    <property type="entry name" value="CYANAMIDE HYDRATASE DDI2-RELATED"/>
    <property type="match status" value="1"/>
</dbReference>
<accession>A0A4S8M9E4</accession>
<keyword evidence="2" id="KW-1185">Reference proteome</keyword>
<organism evidence="1 2">
    <name type="scientific">Dendrothele bispora (strain CBS 962.96)</name>
    <dbReference type="NCBI Taxonomy" id="1314807"/>
    <lineage>
        <taxon>Eukaryota</taxon>
        <taxon>Fungi</taxon>
        <taxon>Dikarya</taxon>
        <taxon>Basidiomycota</taxon>
        <taxon>Agaricomycotina</taxon>
        <taxon>Agaricomycetes</taxon>
        <taxon>Agaricomycetidae</taxon>
        <taxon>Agaricales</taxon>
        <taxon>Agaricales incertae sedis</taxon>
        <taxon>Dendrothele</taxon>
    </lineage>
</organism>
<protein>
    <recommendedName>
        <fullName evidence="3">HD domain-containing protein</fullName>
    </recommendedName>
</protein>
<dbReference type="EMBL" id="ML179126">
    <property type="protein sequence ID" value="THU99016.1"/>
    <property type="molecule type" value="Genomic_DNA"/>
</dbReference>
<name>A0A4S8M9E4_DENBC</name>
<dbReference type="OrthoDB" id="409121at2759"/>
<gene>
    <name evidence="1" type="ORF">K435DRAFT_837884</name>
</gene>
<evidence type="ECO:0000313" key="2">
    <source>
        <dbReference type="Proteomes" id="UP000297245"/>
    </source>
</evidence>